<dbReference type="PANTHER" id="PTHR33643:SF1">
    <property type="entry name" value="UREASE ACCESSORY PROTEIN D"/>
    <property type="match status" value="1"/>
</dbReference>
<proteinExistence type="inferred from homology"/>
<keyword evidence="5" id="KW-1185">Reference proteome</keyword>
<accession>A0ABS0L246</accession>
<comment type="caution">
    <text evidence="4">The sequence shown here is derived from an EMBL/GenBank/DDBJ whole genome shotgun (WGS) entry which is preliminary data.</text>
</comment>
<dbReference type="Pfam" id="PF01774">
    <property type="entry name" value="UreD"/>
    <property type="match status" value="1"/>
</dbReference>
<evidence type="ECO:0000256" key="3">
    <source>
        <dbReference type="HAMAP-Rule" id="MF_01384"/>
    </source>
</evidence>
<reference evidence="4 5" key="1">
    <citation type="submission" date="2020-11" db="EMBL/GenBank/DDBJ databases">
        <title>Hymenobacter sp.</title>
        <authorList>
            <person name="Kim M.K."/>
        </authorList>
    </citation>
    <scope>NUCLEOTIDE SEQUENCE [LARGE SCALE GENOMIC DNA]</scope>
    <source>
        <strain evidence="4 5">BT594</strain>
    </source>
</reference>
<keyword evidence="2 3" id="KW-0143">Chaperone</keyword>
<organism evidence="4 5">
    <name type="scientific">Hymenobacter guriensis</name>
    <dbReference type="NCBI Taxonomy" id="2793065"/>
    <lineage>
        <taxon>Bacteria</taxon>
        <taxon>Pseudomonadati</taxon>
        <taxon>Bacteroidota</taxon>
        <taxon>Cytophagia</taxon>
        <taxon>Cytophagales</taxon>
        <taxon>Hymenobacteraceae</taxon>
        <taxon>Hymenobacter</taxon>
    </lineage>
</organism>
<evidence type="ECO:0000313" key="4">
    <source>
        <dbReference type="EMBL" id="MBG8554180.1"/>
    </source>
</evidence>
<dbReference type="PANTHER" id="PTHR33643">
    <property type="entry name" value="UREASE ACCESSORY PROTEIN D"/>
    <property type="match status" value="1"/>
</dbReference>
<dbReference type="InterPro" id="IPR002669">
    <property type="entry name" value="UreD"/>
</dbReference>
<evidence type="ECO:0000256" key="2">
    <source>
        <dbReference type="ARBA" id="ARBA00023186"/>
    </source>
</evidence>
<keyword evidence="3" id="KW-0963">Cytoplasm</keyword>
<keyword evidence="3" id="KW-0996">Nickel insertion</keyword>
<comment type="similarity">
    <text evidence="1 3">Belongs to the UreD family.</text>
</comment>
<dbReference type="RefSeq" id="WP_196955208.1">
    <property type="nucleotide sequence ID" value="NZ_JADWYK010000006.1"/>
</dbReference>
<comment type="function">
    <text evidence="3">Required for maturation of urease via the functional incorporation of the urease nickel metallocenter.</text>
</comment>
<dbReference type="Proteomes" id="UP000601099">
    <property type="component" value="Unassembled WGS sequence"/>
</dbReference>
<evidence type="ECO:0000256" key="1">
    <source>
        <dbReference type="ARBA" id="ARBA00007177"/>
    </source>
</evidence>
<evidence type="ECO:0000313" key="5">
    <source>
        <dbReference type="Proteomes" id="UP000601099"/>
    </source>
</evidence>
<sequence length="285" mass="31075">MSDSSLWSEVEVAAVRGQSVLTVSRNVQPLKLLSPRTATSSCHVVLSSYGGGLLAGDVIRLRVAVQPEARLLLSTQANTRVYRSDDGAVAEQLTEAHVAAGALAVVLPDPIVLQAQSRYRQHQHWHLAEGALLLLADWFHSGRIDSGEQFAFTEYQSELRISQEERLMVLDRFAFRPAEHIATSPAHFRQHQTSLAVYLAGSPNDARFQQLAAVLQAQQTQTRAGLPVDVSAHDCVVAVTQARPGVLLLRALGTSRAALQPIYDQLHHALAAPELLGFDAGLRKY</sequence>
<protein>
    <recommendedName>
        <fullName evidence="3">Urease accessory protein UreD</fullName>
    </recommendedName>
</protein>
<dbReference type="HAMAP" id="MF_01384">
    <property type="entry name" value="UreD"/>
    <property type="match status" value="1"/>
</dbReference>
<name>A0ABS0L246_9BACT</name>
<comment type="subunit">
    <text evidence="3">UreD, UreF and UreG form a complex that acts as a GTP-hydrolysis-dependent molecular chaperone, activating the urease apoprotein by helping to assemble the nickel containing metallocenter of UreC. The UreE protein probably delivers the nickel.</text>
</comment>
<gene>
    <name evidence="3" type="primary">ureD</name>
    <name evidence="4" type="ORF">I5L79_11525</name>
</gene>
<comment type="subcellular location">
    <subcellularLocation>
        <location evidence="3">Cytoplasm</location>
    </subcellularLocation>
</comment>
<dbReference type="EMBL" id="JADWYK010000006">
    <property type="protein sequence ID" value="MBG8554180.1"/>
    <property type="molecule type" value="Genomic_DNA"/>
</dbReference>